<organism evidence="14 15">
    <name type="scientific">Saccharopolyspora mangrovi</name>
    <dbReference type="NCBI Taxonomy" id="3082379"/>
    <lineage>
        <taxon>Bacteria</taxon>
        <taxon>Bacillati</taxon>
        <taxon>Actinomycetota</taxon>
        <taxon>Actinomycetes</taxon>
        <taxon>Pseudonocardiales</taxon>
        <taxon>Pseudonocardiaceae</taxon>
        <taxon>Saccharopolyspora</taxon>
    </lineage>
</organism>
<dbReference type="Gene3D" id="3.40.50.300">
    <property type="entry name" value="P-loop containing nucleotide triphosphate hydrolases"/>
    <property type="match status" value="2"/>
</dbReference>
<dbReference type="InterPro" id="IPR036628">
    <property type="entry name" value="Clp_N_dom_sf"/>
</dbReference>
<keyword evidence="14" id="KW-0645">Protease</keyword>
<evidence type="ECO:0000256" key="8">
    <source>
        <dbReference type="ARBA" id="ARBA00026057"/>
    </source>
</evidence>
<dbReference type="Pfam" id="PF00004">
    <property type="entry name" value="AAA"/>
    <property type="match status" value="1"/>
</dbReference>
<evidence type="ECO:0000256" key="10">
    <source>
        <dbReference type="RuleBase" id="RU004432"/>
    </source>
</evidence>
<reference evidence="14 15" key="1">
    <citation type="submission" date="2023-10" db="EMBL/GenBank/DDBJ databases">
        <title>Saccharopolyspora sp. nov., isolated from mangrove soil.</title>
        <authorList>
            <person name="Lu Y."/>
            <person name="Liu W."/>
        </authorList>
    </citation>
    <scope>NUCLEOTIDE SEQUENCE [LARGE SCALE GENOMIC DNA]</scope>
    <source>
        <strain evidence="14 15">S2-29</strain>
    </source>
</reference>
<dbReference type="Pfam" id="PF10431">
    <property type="entry name" value="ClpB_D2-small"/>
    <property type="match status" value="1"/>
</dbReference>
<gene>
    <name evidence="14" type="ORF">R4I43_17480</name>
</gene>
<dbReference type="Proteomes" id="UP001327093">
    <property type="component" value="Unassembled WGS sequence"/>
</dbReference>
<dbReference type="InterPro" id="IPR004176">
    <property type="entry name" value="Clp_R_N"/>
</dbReference>
<dbReference type="SUPFAM" id="SSF81923">
    <property type="entry name" value="Double Clp-N motif"/>
    <property type="match status" value="1"/>
</dbReference>
<keyword evidence="6" id="KW-0175">Coiled coil</keyword>
<dbReference type="InterPro" id="IPR027417">
    <property type="entry name" value="P-loop_NTPase"/>
</dbReference>
<dbReference type="PROSITE" id="PS50151">
    <property type="entry name" value="UVR"/>
    <property type="match status" value="1"/>
</dbReference>
<keyword evidence="15" id="KW-1185">Reference proteome</keyword>
<feature type="region of interest" description="Disordered" evidence="11">
    <location>
        <begin position="154"/>
        <end position="192"/>
    </location>
</feature>
<evidence type="ECO:0000313" key="15">
    <source>
        <dbReference type="Proteomes" id="UP001327093"/>
    </source>
</evidence>
<evidence type="ECO:0000256" key="9">
    <source>
        <dbReference type="PROSITE-ProRule" id="PRU01251"/>
    </source>
</evidence>
<dbReference type="InterPro" id="IPR003959">
    <property type="entry name" value="ATPase_AAA_core"/>
</dbReference>
<dbReference type="Gene3D" id="1.10.8.60">
    <property type="match status" value="2"/>
</dbReference>
<evidence type="ECO:0000256" key="6">
    <source>
        <dbReference type="ARBA" id="ARBA00023054"/>
    </source>
</evidence>
<dbReference type="InterPro" id="IPR001943">
    <property type="entry name" value="UVR_dom"/>
</dbReference>
<dbReference type="RefSeq" id="WP_324266694.1">
    <property type="nucleotide sequence ID" value="NZ_JAWLNX010000011.1"/>
</dbReference>
<comment type="similarity">
    <text evidence="1 10">Belongs to the ClpA/ClpB family.</text>
</comment>
<dbReference type="EMBL" id="JAWLNX010000011">
    <property type="protein sequence ID" value="MEB3369204.1"/>
    <property type="molecule type" value="Genomic_DNA"/>
</dbReference>
<dbReference type="Pfam" id="PF07724">
    <property type="entry name" value="AAA_2"/>
    <property type="match status" value="1"/>
</dbReference>
<comment type="caution">
    <text evidence="14">The sequence shown here is derived from an EMBL/GenBank/DDBJ whole genome shotgun (WGS) entry which is preliminary data.</text>
</comment>
<evidence type="ECO:0000256" key="11">
    <source>
        <dbReference type="SAM" id="MobiDB-lite"/>
    </source>
</evidence>
<keyword evidence="4 10" id="KW-0067">ATP-binding</keyword>
<proteinExistence type="inferred from homology"/>
<dbReference type="CDD" id="cd00009">
    <property type="entry name" value="AAA"/>
    <property type="match status" value="1"/>
</dbReference>
<dbReference type="SMART" id="SM01086">
    <property type="entry name" value="ClpB_D2-small"/>
    <property type="match status" value="1"/>
</dbReference>
<evidence type="ECO:0000256" key="2">
    <source>
        <dbReference type="ARBA" id="ARBA00022737"/>
    </source>
</evidence>
<keyword evidence="3 10" id="KW-0547">Nucleotide-binding</keyword>
<evidence type="ECO:0000259" key="12">
    <source>
        <dbReference type="PROSITE" id="PS50151"/>
    </source>
</evidence>
<accession>A0ABU6ACE4</accession>
<evidence type="ECO:0000256" key="4">
    <source>
        <dbReference type="ARBA" id="ARBA00022840"/>
    </source>
</evidence>
<dbReference type="Gene3D" id="1.10.1780.10">
    <property type="entry name" value="Clp, N-terminal domain"/>
    <property type="match status" value="1"/>
</dbReference>
<dbReference type="GO" id="GO:0008233">
    <property type="term" value="F:peptidase activity"/>
    <property type="evidence" value="ECO:0007669"/>
    <property type="project" value="UniProtKB-KW"/>
</dbReference>
<dbReference type="GO" id="GO:0005524">
    <property type="term" value="F:ATP binding"/>
    <property type="evidence" value="ECO:0007669"/>
    <property type="project" value="UniProtKB-KW"/>
</dbReference>
<sequence>MATFFGPVGGPFDEYFARFFGADDATAGSRRVDITELMTEQAQQLVGEAAKFARDRGQSSLDALHLLWSAAKQEPTRAQLGQLGVDTESFAKQVESHLPAAGGPVDDESVSLTLAARTALADAHRVARALGSTYISPQHVLLALSANPETEAGRLLGTAGAGPEALRAAGQRPAPQQTPQSSPSGETPTLDEYGRDLTETAREGGLDPVIGRADEIEQTIEILSRRTKNNPVLVGEAGVGKTAIVEGLAQRIASGDVPEVLTGKRVVQLDLSAMLSGTRYRGDFEERMTKVIDEISEHSGELIVFIDELHTVVGAGGAEGAMDAGNMLKPRLARGDLHVVGATTLDEYRKNIEKDPALERRFQPVQVPEPSVADTITILQGLQEQYEEHHKVSYTEEAVQAAAKLSDQYINDRFLPDKAIDLIDQAGARKRLNSGVADDTELRERVERLEQQKNEAVATEDYERASALRDEITSAQARLEQGGSGVLEVGAADIAEVVSRATGVPVSRLTAEEKVRLQSLESELHQRVVGQDDAVRALARAVRRSRSGLGDPTRPVGSFLFLGPTGVGKTELAKALAESLFGDEQRMIRLDMSEFQERHTASRLVGAPPGYVGHGEAGELTEAVRRNPYSVVLLDEIEKAHPDVFNTLLQVLDDGRLTDGQGRTVDFSNTVLIMTSNLASEVVSSAGGKIGFTAGSPTQDLEERVMPKLKDAFRPEFLNRINEIVVFKRLDGEQLHTITRALLATTTKRLADMGVEVVFDDDAVAWVADRGYQPEFGARPLRRAIEREVDDRISDLILDGRLTEGTRLRVGTRDGGLDFQVEAPVAA</sequence>
<feature type="domain" description="Clp R" evidence="13">
    <location>
        <begin position="35"/>
        <end position="176"/>
    </location>
</feature>
<dbReference type="PROSITE" id="PS00870">
    <property type="entry name" value="CLPAB_1"/>
    <property type="match status" value="1"/>
</dbReference>
<dbReference type="Pfam" id="PF17871">
    <property type="entry name" value="AAA_lid_9"/>
    <property type="match status" value="1"/>
</dbReference>
<keyword evidence="5" id="KW-0346">Stress response</keyword>
<dbReference type="GO" id="GO:0006508">
    <property type="term" value="P:proteolysis"/>
    <property type="evidence" value="ECO:0007669"/>
    <property type="project" value="UniProtKB-KW"/>
</dbReference>
<evidence type="ECO:0000256" key="7">
    <source>
        <dbReference type="ARBA" id="ARBA00023186"/>
    </source>
</evidence>
<dbReference type="InterPro" id="IPR003593">
    <property type="entry name" value="AAA+_ATPase"/>
</dbReference>
<evidence type="ECO:0000313" key="14">
    <source>
        <dbReference type="EMBL" id="MEB3369204.1"/>
    </source>
</evidence>
<name>A0ABU6ACE4_9PSEU</name>
<dbReference type="Gene3D" id="4.10.860.10">
    <property type="entry name" value="UVR domain"/>
    <property type="match status" value="1"/>
</dbReference>
<evidence type="ECO:0000256" key="3">
    <source>
        <dbReference type="ARBA" id="ARBA00022741"/>
    </source>
</evidence>
<evidence type="ECO:0000259" key="13">
    <source>
        <dbReference type="PROSITE" id="PS51903"/>
    </source>
</evidence>
<dbReference type="CDD" id="cd19499">
    <property type="entry name" value="RecA-like_ClpB_Hsp104-like"/>
    <property type="match status" value="1"/>
</dbReference>
<dbReference type="PANTHER" id="PTHR11638:SF18">
    <property type="entry name" value="HEAT SHOCK PROTEIN 104"/>
    <property type="match status" value="1"/>
</dbReference>
<feature type="compositionally biased region" description="Low complexity" evidence="11">
    <location>
        <begin position="173"/>
        <end position="188"/>
    </location>
</feature>
<dbReference type="InterPro" id="IPR001270">
    <property type="entry name" value="ClpA/B"/>
</dbReference>
<keyword evidence="2 9" id="KW-0677">Repeat</keyword>
<keyword evidence="7 10" id="KW-0143">Chaperone</keyword>
<evidence type="ECO:0000256" key="1">
    <source>
        <dbReference type="ARBA" id="ARBA00008675"/>
    </source>
</evidence>
<dbReference type="PRINTS" id="PR00300">
    <property type="entry name" value="CLPPROTEASEA"/>
</dbReference>
<dbReference type="PROSITE" id="PS51903">
    <property type="entry name" value="CLP_R"/>
    <property type="match status" value="1"/>
</dbReference>
<keyword evidence="14" id="KW-0378">Hydrolase</keyword>
<dbReference type="InterPro" id="IPR041546">
    <property type="entry name" value="ClpA/ClpB_AAA_lid"/>
</dbReference>
<dbReference type="PANTHER" id="PTHR11638">
    <property type="entry name" value="ATP-DEPENDENT CLP PROTEASE"/>
    <property type="match status" value="1"/>
</dbReference>
<dbReference type="InterPro" id="IPR028299">
    <property type="entry name" value="ClpA/B_CS2"/>
</dbReference>
<dbReference type="SMART" id="SM00382">
    <property type="entry name" value="AAA"/>
    <property type="match status" value="2"/>
</dbReference>
<evidence type="ECO:0000256" key="5">
    <source>
        <dbReference type="ARBA" id="ARBA00023016"/>
    </source>
</evidence>
<feature type="domain" description="UVR" evidence="12">
    <location>
        <begin position="443"/>
        <end position="478"/>
    </location>
</feature>
<protein>
    <submittedName>
        <fullName evidence="14">ATP-dependent Clp protease ATP-binding subunit</fullName>
    </submittedName>
</protein>
<dbReference type="PROSITE" id="PS00871">
    <property type="entry name" value="CLPAB_2"/>
    <property type="match status" value="1"/>
</dbReference>
<dbReference type="Pfam" id="PF02861">
    <property type="entry name" value="Clp_N"/>
    <property type="match status" value="1"/>
</dbReference>
<dbReference type="InterPro" id="IPR018368">
    <property type="entry name" value="ClpA/B_CS1"/>
</dbReference>
<dbReference type="InterPro" id="IPR050130">
    <property type="entry name" value="ClpA_ClpB"/>
</dbReference>
<dbReference type="InterPro" id="IPR019489">
    <property type="entry name" value="Clp_ATPase_C"/>
</dbReference>
<comment type="subunit">
    <text evidence="8">Homohexamer. The oligomerization is ATP-dependent.</text>
</comment>
<dbReference type="SUPFAM" id="SSF52540">
    <property type="entry name" value="P-loop containing nucleoside triphosphate hydrolases"/>
    <property type="match status" value="2"/>
</dbReference>